<organism evidence="1 2">
    <name type="scientific">Acaulospora colombiana</name>
    <dbReference type="NCBI Taxonomy" id="27376"/>
    <lineage>
        <taxon>Eukaryota</taxon>
        <taxon>Fungi</taxon>
        <taxon>Fungi incertae sedis</taxon>
        <taxon>Mucoromycota</taxon>
        <taxon>Glomeromycotina</taxon>
        <taxon>Glomeromycetes</taxon>
        <taxon>Diversisporales</taxon>
        <taxon>Acaulosporaceae</taxon>
        <taxon>Acaulospora</taxon>
    </lineage>
</organism>
<name>A0ACA9MKM8_9GLOM</name>
<protein>
    <submittedName>
        <fullName evidence="1">2136_t:CDS:1</fullName>
    </submittedName>
</protein>
<evidence type="ECO:0000313" key="1">
    <source>
        <dbReference type="EMBL" id="CAG8592670.1"/>
    </source>
</evidence>
<dbReference type="Proteomes" id="UP000789525">
    <property type="component" value="Unassembled WGS sequence"/>
</dbReference>
<proteinExistence type="predicted"/>
<accession>A0ACA9MKM8</accession>
<keyword evidence="2" id="KW-1185">Reference proteome</keyword>
<dbReference type="EMBL" id="CAJVPT010013072">
    <property type="protein sequence ID" value="CAG8592670.1"/>
    <property type="molecule type" value="Genomic_DNA"/>
</dbReference>
<sequence>MITDILPVIDLELFLNEKNNPLTIKECQKAADALRNYGALLVKDPRVTEEDNSRFLDLMEDYFAQPLEVKLKDTRPELGYQMGLTPEFKEEPRCYRNPDCLDIIAQLSEDNRPLPITGPDVKWRFSWNIGKIPKETKFPQLNAESVIPEAFKDVWSTTMNKWGNQMHRAVIDISRMASVGLGLPVDTLADLTKNGPHLLAPTGSDLNVHGKLNTVLAVQAGKQLEWLTGGEVKAGYHEVVVTESTLRAIDDIKKTRPSRPLWRPFKPNAFYPPMLAGNQVKQELGQINLMES</sequence>
<gene>
    <name evidence="1" type="ORF">ACOLOM_LOCUS6380</name>
</gene>
<evidence type="ECO:0000313" key="2">
    <source>
        <dbReference type="Proteomes" id="UP000789525"/>
    </source>
</evidence>
<reference evidence="1" key="1">
    <citation type="submission" date="2021-06" db="EMBL/GenBank/DDBJ databases">
        <authorList>
            <person name="Kallberg Y."/>
            <person name="Tangrot J."/>
            <person name="Rosling A."/>
        </authorList>
    </citation>
    <scope>NUCLEOTIDE SEQUENCE</scope>
    <source>
        <strain evidence="1">CL356</strain>
    </source>
</reference>
<comment type="caution">
    <text evidence="1">The sequence shown here is derived from an EMBL/GenBank/DDBJ whole genome shotgun (WGS) entry which is preliminary data.</text>
</comment>